<comment type="caution">
    <text evidence="1">The sequence shown here is derived from an EMBL/GenBank/DDBJ whole genome shotgun (WGS) entry which is preliminary data.</text>
</comment>
<dbReference type="EMBL" id="AEXY01000022">
    <property type="protein sequence ID" value="EGD35868.1"/>
    <property type="molecule type" value="Genomic_DNA"/>
</dbReference>
<organism evidence="1 2">
    <name type="scientific">Streptococcus sanguinis SK150</name>
    <dbReference type="NCBI Taxonomy" id="888811"/>
    <lineage>
        <taxon>Bacteria</taxon>
        <taxon>Bacillati</taxon>
        <taxon>Bacillota</taxon>
        <taxon>Bacilli</taxon>
        <taxon>Lactobacillales</taxon>
        <taxon>Streptococcaceae</taxon>
        <taxon>Streptococcus</taxon>
    </lineage>
</organism>
<sequence length="57" mass="6695">MKLSITQTDWNCENLAQKWTICIKSVTKNTEEKKRSRNQQFLTRCDTIFLKNGGKLC</sequence>
<name>F0INE0_STRSA</name>
<dbReference type="HOGENOM" id="CLU_3048605_0_0_9"/>
<dbReference type="Proteomes" id="UP000003530">
    <property type="component" value="Unassembled WGS sequence"/>
</dbReference>
<protein>
    <submittedName>
        <fullName evidence="1">Uncharacterized protein</fullName>
    </submittedName>
</protein>
<evidence type="ECO:0000313" key="2">
    <source>
        <dbReference type="Proteomes" id="UP000003530"/>
    </source>
</evidence>
<reference evidence="1 2" key="1">
    <citation type="submission" date="2011-02" db="EMBL/GenBank/DDBJ databases">
        <authorList>
            <person name="Muzny D."/>
            <person name="Qin X."/>
            <person name="Deng J."/>
            <person name="Jiang H."/>
            <person name="Liu Y."/>
            <person name="Qu J."/>
            <person name="Song X.-Z."/>
            <person name="Zhang L."/>
            <person name="Thornton R."/>
            <person name="Coyle M."/>
            <person name="Francisco L."/>
            <person name="Jackson L."/>
            <person name="Javaid M."/>
            <person name="Korchina V."/>
            <person name="Kovar C."/>
            <person name="Mata R."/>
            <person name="Mathew T."/>
            <person name="Ngo R."/>
            <person name="Nguyen L."/>
            <person name="Nguyen N."/>
            <person name="Okwuonu G."/>
            <person name="Ongeri F."/>
            <person name="Pham C."/>
            <person name="Simmons D."/>
            <person name="Wilczek-Boney K."/>
            <person name="Hale W."/>
            <person name="Jakkamsetti A."/>
            <person name="Pham P."/>
            <person name="Ruth R."/>
            <person name="San Lucas F."/>
            <person name="Warren J."/>
            <person name="Zhang J."/>
            <person name="Zhao Z."/>
            <person name="Zhou C."/>
            <person name="Zhu D."/>
            <person name="Lee S."/>
            <person name="Bess C."/>
            <person name="Blankenburg K."/>
            <person name="Forbes L."/>
            <person name="Fu Q."/>
            <person name="Gubbala S."/>
            <person name="Hirani K."/>
            <person name="Jayaseelan J.C."/>
            <person name="Lara F."/>
            <person name="Munidasa M."/>
            <person name="Palculict T."/>
            <person name="Patil S."/>
            <person name="Pu L.-L."/>
            <person name="Saada N."/>
            <person name="Tang L."/>
            <person name="Weissenberger G."/>
            <person name="Zhu Y."/>
            <person name="Hemphill L."/>
            <person name="Shang Y."/>
            <person name="Youmans B."/>
            <person name="Ayvaz T."/>
            <person name="Ross M."/>
            <person name="Santibanez J."/>
            <person name="Aqrawi P."/>
            <person name="Gross S."/>
            <person name="Joshi V."/>
            <person name="Fowler G."/>
            <person name="Nazareth L."/>
            <person name="Reid J."/>
            <person name="Worley K."/>
            <person name="Petrosino J."/>
            <person name="Highlander S."/>
            <person name="Gibbs R."/>
        </authorList>
    </citation>
    <scope>NUCLEOTIDE SEQUENCE [LARGE SCALE GENOMIC DNA]</scope>
    <source>
        <strain evidence="1 2">SK150</strain>
    </source>
</reference>
<dbReference type="AlphaFoldDB" id="F0INE0"/>
<evidence type="ECO:0000313" key="1">
    <source>
        <dbReference type="EMBL" id="EGD35868.1"/>
    </source>
</evidence>
<proteinExistence type="predicted"/>
<accession>F0INE0</accession>
<gene>
    <name evidence="1" type="ORF">HMPREF9383_1644</name>
</gene>